<comment type="caution">
    <text evidence="1">The sequence shown here is derived from an EMBL/GenBank/DDBJ whole genome shotgun (WGS) entry which is preliminary data.</text>
</comment>
<dbReference type="Pfam" id="PF14435">
    <property type="entry name" value="SUKH-4"/>
    <property type="match status" value="1"/>
</dbReference>
<proteinExistence type="predicted"/>
<gene>
    <name evidence="1" type="ORF">ACEZDB_01890</name>
</gene>
<dbReference type="RefSeq" id="WP_380547994.1">
    <property type="nucleotide sequence ID" value="NZ_JBHEZY010000001.1"/>
</dbReference>
<accession>A0ABV6WTP3</accession>
<evidence type="ECO:0000313" key="2">
    <source>
        <dbReference type="Proteomes" id="UP001592530"/>
    </source>
</evidence>
<sequence>MHNERQWINGSCTYSGESLAGLPEELVEACRGGLIPTRFFHYFRADPAIERVPDSEGRDLTRIGFSLSGDYIVVGSKDGNLLQVDSVDLHTVSVVNSSLNAFVAFMSLCEERYPYYSDAGEGDFEVSIAASEQLGEELTPLDPGALVPGTYWSDFLSDVANGDYAEVVDEE</sequence>
<name>A0ABV6WTP3_9ACTN</name>
<reference evidence="1 2" key="1">
    <citation type="submission" date="2024-09" db="EMBL/GenBank/DDBJ databases">
        <authorList>
            <person name="Lee S.D."/>
        </authorList>
    </citation>
    <scope>NUCLEOTIDE SEQUENCE [LARGE SCALE GENOMIC DNA]</scope>
    <source>
        <strain evidence="1 2">N1-3</strain>
    </source>
</reference>
<protein>
    <submittedName>
        <fullName evidence="1">SUKH-4 family immunity protein</fullName>
    </submittedName>
</protein>
<dbReference type="InterPro" id="IPR025851">
    <property type="entry name" value="SUKH-4"/>
</dbReference>
<dbReference type="EMBL" id="JBHEZY010000001">
    <property type="protein sequence ID" value="MFC1429409.1"/>
    <property type="molecule type" value="Genomic_DNA"/>
</dbReference>
<evidence type="ECO:0000313" key="1">
    <source>
        <dbReference type="EMBL" id="MFC1429409.1"/>
    </source>
</evidence>
<organism evidence="1 2">
    <name type="scientific">Streptacidiphilus alkalitolerans</name>
    <dbReference type="NCBI Taxonomy" id="3342712"/>
    <lineage>
        <taxon>Bacteria</taxon>
        <taxon>Bacillati</taxon>
        <taxon>Actinomycetota</taxon>
        <taxon>Actinomycetes</taxon>
        <taxon>Kitasatosporales</taxon>
        <taxon>Streptomycetaceae</taxon>
        <taxon>Streptacidiphilus</taxon>
    </lineage>
</organism>
<dbReference type="Proteomes" id="UP001592530">
    <property type="component" value="Unassembled WGS sequence"/>
</dbReference>